<dbReference type="InterPro" id="IPR027417">
    <property type="entry name" value="P-loop_NTPase"/>
</dbReference>
<keyword evidence="2" id="KW-0677">Repeat</keyword>
<dbReference type="AlphaFoldDB" id="A0A3G9IX40"/>
<dbReference type="InterPro" id="IPR050107">
    <property type="entry name" value="ABC_carbohydrate_import_ATPase"/>
</dbReference>
<evidence type="ECO:0000256" key="3">
    <source>
        <dbReference type="ARBA" id="ARBA00022741"/>
    </source>
</evidence>
<dbReference type="GO" id="GO:0005524">
    <property type="term" value="F:ATP binding"/>
    <property type="evidence" value="ECO:0007669"/>
    <property type="project" value="UniProtKB-KW"/>
</dbReference>
<keyword evidence="4 5" id="KW-0067">ATP-binding</keyword>
<gene>
    <name evidence="5" type="primary">rbsA_2</name>
    <name evidence="5" type="ORF">Back11_44410</name>
</gene>
<dbReference type="SUPFAM" id="SSF52540">
    <property type="entry name" value="P-loop containing nucleoside triphosphate hydrolases"/>
    <property type="match status" value="2"/>
</dbReference>
<dbReference type="InterPro" id="IPR017871">
    <property type="entry name" value="ABC_transporter-like_CS"/>
</dbReference>
<dbReference type="PROSITE" id="PS50893">
    <property type="entry name" value="ABC_TRANSPORTER_2"/>
    <property type="match status" value="2"/>
</dbReference>
<dbReference type="PANTHER" id="PTHR43790">
    <property type="entry name" value="CARBOHYDRATE TRANSPORT ATP-BINDING PROTEIN MG119-RELATED"/>
    <property type="match status" value="1"/>
</dbReference>
<dbReference type="Pfam" id="PF00005">
    <property type="entry name" value="ABC_tran"/>
    <property type="match status" value="2"/>
</dbReference>
<proteinExistence type="predicted"/>
<name>A0A3G9IX40_9BACL</name>
<evidence type="ECO:0000313" key="6">
    <source>
        <dbReference type="Proteomes" id="UP000275368"/>
    </source>
</evidence>
<dbReference type="EMBL" id="AP019308">
    <property type="protein sequence ID" value="BBH23096.1"/>
    <property type="molecule type" value="Genomic_DNA"/>
</dbReference>
<evidence type="ECO:0000256" key="1">
    <source>
        <dbReference type="ARBA" id="ARBA00022448"/>
    </source>
</evidence>
<accession>A0A3G9IX40</accession>
<sequence>MALLEVQELEKKFGPHYALSKISLQIYPGEIHALVGENGAGKSTFIKIITGVYPQDGGRIFWSGKQEMISSPKAARELGINVVHQDRHLIPSFTGLENLFLGTDYPKRKLTRGILWSEMRQKAEKLKENLGIEIDLRKTAMEMSPPEKTLLEIMRAMMMNCRLLILDEPTASLTDKESELLFQLIHKLASQGTSIVYVSHRMDEIFRLADRITVLRNGQLAGTVNKSEADKEMIIRLMTNAEVKNSIIEKKFVPSSASSVLKVENVATKDGKVKKASLNVRQGEIVGLFGLAGSGRTELLEAIYGTRPIEKGEVHLSNKRVHKLSPRHSLDSGVILIPEERRSDALIMGMSIRENMTLPVLKQFSNGLKITDRKEKSEVAKWMEYMNVKASSSEQPIHELSGGNQQKVVFAKALLSNPVLFLCDEPTQAVDVMTRDEIHRLLKEQADKQCCVLYVSSDLKDVLDISDRIYVLHDGVTVAEFINDDVTPDQILQICYNKGKESEPAYG</sequence>
<evidence type="ECO:0000313" key="5">
    <source>
        <dbReference type="EMBL" id="BBH23096.1"/>
    </source>
</evidence>
<evidence type="ECO:0000256" key="4">
    <source>
        <dbReference type="ARBA" id="ARBA00022840"/>
    </source>
</evidence>
<dbReference type="KEGG" id="pbk:Back11_44410"/>
<keyword evidence="1" id="KW-0813">Transport</keyword>
<dbReference type="RefSeq" id="WP_125662214.1">
    <property type="nucleotide sequence ID" value="NZ_AP019308.1"/>
</dbReference>
<dbReference type="PANTHER" id="PTHR43790:SF9">
    <property type="entry name" value="GALACTOFURANOSE TRANSPORTER ATP-BINDING PROTEIN YTFR"/>
    <property type="match status" value="1"/>
</dbReference>
<organism evidence="5 6">
    <name type="scientific">Paenibacillus baekrokdamisoli</name>
    <dbReference type="NCBI Taxonomy" id="1712516"/>
    <lineage>
        <taxon>Bacteria</taxon>
        <taxon>Bacillati</taxon>
        <taxon>Bacillota</taxon>
        <taxon>Bacilli</taxon>
        <taxon>Bacillales</taxon>
        <taxon>Paenibacillaceae</taxon>
        <taxon>Paenibacillus</taxon>
    </lineage>
</organism>
<dbReference type="SMART" id="SM00382">
    <property type="entry name" value="AAA"/>
    <property type="match status" value="2"/>
</dbReference>
<dbReference type="PROSITE" id="PS00211">
    <property type="entry name" value="ABC_TRANSPORTER_1"/>
    <property type="match status" value="1"/>
</dbReference>
<dbReference type="CDD" id="cd03216">
    <property type="entry name" value="ABC_Carb_Monos_I"/>
    <property type="match status" value="1"/>
</dbReference>
<dbReference type="CDD" id="cd03215">
    <property type="entry name" value="ABC_Carb_Monos_II"/>
    <property type="match status" value="1"/>
</dbReference>
<evidence type="ECO:0000256" key="2">
    <source>
        <dbReference type="ARBA" id="ARBA00022737"/>
    </source>
</evidence>
<dbReference type="InterPro" id="IPR003593">
    <property type="entry name" value="AAA+_ATPase"/>
</dbReference>
<dbReference type="GO" id="GO:0016887">
    <property type="term" value="F:ATP hydrolysis activity"/>
    <property type="evidence" value="ECO:0007669"/>
    <property type="project" value="InterPro"/>
</dbReference>
<keyword evidence="6" id="KW-1185">Reference proteome</keyword>
<protein>
    <submittedName>
        <fullName evidence="5">Ribose import ATP-binding protein RbsA</fullName>
    </submittedName>
</protein>
<keyword evidence="3" id="KW-0547">Nucleotide-binding</keyword>
<dbReference type="InterPro" id="IPR003439">
    <property type="entry name" value="ABC_transporter-like_ATP-bd"/>
</dbReference>
<reference evidence="5 6" key="1">
    <citation type="submission" date="2018-11" db="EMBL/GenBank/DDBJ databases">
        <title>Complete genome sequence of Paenibacillus baekrokdamisoli strain KCTC 33723.</title>
        <authorList>
            <person name="Kang S.W."/>
            <person name="Lee K.C."/>
            <person name="Kim K.K."/>
            <person name="Kim J.S."/>
            <person name="Kim D.S."/>
            <person name="Ko S.H."/>
            <person name="Yang S.H."/>
            <person name="Lee J.S."/>
        </authorList>
    </citation>
    <scope>NUCLEOTIDE SEQUENCE [LARGE SCALE GENOMIC DNA]</scope>
    <source>
        <strain evidence="5 6">KCTC 33723</strain>
    </source>
</reference>
<dbReference type="Proteomes" id="UP000275368">
    <property type="component" value="Chromosome"/>
</dbReference>
<dbReference type="Gene3D" id="3.40.50.300">
    <property type="entry name" value="P-loop containing nucleotide triphosphate hydrolases"/>
    <property type="match status" value="2"/>
</dbReference>
<dbReference type="OrthoDB" id="1934611at2"/>